<comment type="caution">
    <text evidence="16">The sequence shown here is derived from an EMBL/GenBank/DDBJ whole genome shotgun (WGS) entry which is preliminary data.</text>
</comment>
<name>A0A444UCX4_ACIRT</name>
<dbReference type="FunFam" id="1.20.1070.10:FF:000109">
    <property type="entry name" value="Leukotriene B4 receptor"/>
    <property type="match status" value="1"/>
</dbReference>
<dbReference type="GO" id="GO:0004974">
    <property type="term" value="F:leukotriene receptor activity"/>
    <property type="evidence" value="ECO:0007669"/>
    <property type="project" value="UniProtKB-ARBA"/>
</dbReference>
<dbReference type="InterPro" id="IPR017452">
    <property type="entry name" value="GPCR_Rhodpsn_7TM"/>
</dbReference>
<feature type="transmembrane region" description="Helical" evidence="14">
    <location>
        <begin position="83"/>
        <end position="108"/>
    </location>
</feature>
<dbReference type="PROSITE" id="PS50262">
    <property type="entry name" value="G_PROTEIN_RECEP_F1_2"/>
    <property type="match status" value="1"/>
</dbReference>
<evidence type="ECO:0000256" key="5">
    <source>
        <dbReference type="ARBA" id="ARBA00022989"/>
    </source>
</evidence>
<keyword evidence="7 14" id="KW-0472">Membrane</keyword>
<keyword evidence="17" id="KW-1185">Reference proteome</keyword>
<keyword evidence="5 14" id="KW-1133">Transmembrane helix</keyword>
<dbReference type="InterPro" id="IPR000826">
    <property type="entry name" value="Formyl_rcpt-rel"/>
</dbReference>
<evidence type="ECO:0000256" key="12">
    <source>
        <dbReference type="RuleBase" id="RU000688"/>
    </source>
</evidence>
<feature type="compositionally biased region" description="Polar residues" evidence="13">
    <location>
        <begin position="327"/>
        <end position="340"/>
    </location>
</feature>
<evidence type="ECO:0000313" key="16">
    <source>
        <dbReference type="EMBL" id="RXM33033.1"/>
    </source>
</evidence>
<dbReference type="EMBL" id="SCEB01214811">
    <property type="protein sequence ID" value="RXM33033.1"/>
    <property type="molecule type" value="Genomic_DNA"/>
</dbReference>
<comment type="similarity">
    <text evidence="12">Belongs to the G-protein coupled receptor 1 family.</text>
</comment>
<keyword evidence="8 12" id="KW-0675">Receptor</keyword>
<dbReference type="PROSITE" id="PS00237">
    <property type="entry name" value="G_PROTEIN_RECEP_F1_1"/>
    <property type="match status" value="1"/>
</dbReference>
<sequence>MVLYNDTLDLNQTSWLGDSLAPSLVLGTCFLVGVPGNSVVIWAILSQVRRLTFTMKLMLNLAVTDILTLVTLPLWIYALADTWLYGIACCKFFCYLIYCSMYASVFSVMMMSVHRYMVVLYPLCKQKLRGRKSDRTLLSLVWVLAGLFAIPVLGIRKVEDRNGRQKCLATGYTSHNQKAAFLMLETLVGFVIPCMTLAVSYFFISKRMKQTSFQAGRRLGKLITSIVFSFFILWFPYHVFNILTISTSLLKANSQLENSARLESFSETGTNLAGALSFINSCINPILYAFASRSLRRGIRTSTLVRQLEQVCHSHMDKARDTLTMDSTRNVPNRQGSMCTPQLDYDQKGSHRQVKPMCVEFKQKYKK</sequence>
<gene>
    <name evidence="16" type="ORF">EOD39_5760</name>
</gene>
<feature type="domain" description="G-protein coupled receptors family 1 profile" evidence="15">
    <location>
        <begin position="36"/>
        <end position="288"/>
    </location>
</feature>
<feature type="transmembrane region" description="Helical" evidence="14">
    <location>
        <begin position="270"/>
        <end position="291"/>
    </location>
</feature>
<evidence type="ECO:0000256" key="4">
    <source>
        <dbReference type="ARBA" id="ARBA00022692"/>
    </source>
</evidence>
<keyword evidence="3" id="KW-0597">Phosphoprotein</keyword>
<dbReference type="SUPFAM" id="SSF81321">
    <property type="entry name" value="Family A G protein-coupled receptor-like"/>
    <property type="match status" value="1"/>
</dbReference>
<dbReference type="AlphaFoldDB" id="A0A444UCX4"/>
<evidence type="ECO:0000256" key="7">
    <source>
        <dbReference type="ARBA" id="ARBA00023136"/>
    </source>
</evidence>
<feature type="transmembrane region" description="Helical" evidence="14">
    <location>
        <begin position="137"/>
        <end position="155"/>
    </location>
</feature>
<keyword evidence="6 12" id="KW-0297">G-protein coupled receptor</keyword>
<feature type="transmembrane region" description="Helical" evidence="14">
    <location>
        <begin position="225"/>
        <end position="250"/>
    </location>
</feature>
<dbReference type="PANTHER" id="PTHR24225">
    <property type="entry name" value="CHEMOTACTIC RECEPTOR"/>
    <property type="match status" value="1"/>
</dbReference>
<dbReference type="Pfam" id="PF00001">
    <property type="entry name" value="7tm_1"/>
    <property type="match status" value="1"/>
</dbReference>
<comment type="similarity">
    <text evidence="11">Belongs to the chemokine-like receptor (CMKLR) family.</text>
</comment>
<feature type="transmembrane region" description="Helical" evidence="14">
    <location>
        <begin position="180"/>
        <end position="204"/>
    </location>
</feature>
<evidence type="ECO:0000256" key="3">
    <source>
        <dbReference type="ARBA" id="ARBA00022553"/>
    </source>
</evidence>
<evidence type="ECO:0000256" key="11">
    <source>
        <dbReference type="ARBA" id="ARBA00025736"/>
    </source>
</evidence>
<evidence type="ECO:0000259" key="15">
    <source>
        <dbReference type="PROSITE" id="PS50262"/>
    </source>
</evidence>
<dbReference type="Gene3D" id="1.20.1070.10">
    <property type="entry name" value="Rhodopsin 7-helix transmembrane proteins"/>
    <property type="match status" value="1"/>
</dbReference>
<protein>
    <submittedName>
        <fullName evidence="16">Leukotriene B4 receptor 1</fullName>
    </submittedName>
</protein>
<keyword evidence="2" id="KW-1003">Cell membrane</keyword>
<feature type="region of interest" description="Disordered" evidence="13">
    <location>
        <begin position="327"/>
        <end position="346"/>
    </location>
</feature>
<dbReference type="GO" id="GO:0004875">
    <property type="term" value="F:complement receptor activity"/>
    <property type="evidence" value="ECO:0007669"/>
    <property type="project" value="TreeGrafter"/>
</dbReference>
<dbReference type="PANTHER" id="PTHR24225:SF72">
    <property type="entry name" value="G-PROTEIN COUPLED RECEPTORS FAMILY 1 PROFILE DOMAIN-CONTAINING PROTEIN-RELATED"/>
    <property type="match status" value="1"/>
</dbReference>
<feature type="transmembrane region" description="Helical" evidence="14">
    <location>
        <begin position="20"/>
        <end position="45"/>
    </location>
</feature>
<dbReference type="Proteomes" id="UP000289886">
    <property type="component" value="Unassembled WGS sequence"/>
</dbReference>
<evidence type="ECO:0000256" key="1">
    <source>
        <dbReference type="ARBA" id="ARBA00004651"/>
    </source>
</evidence>
<proteinExistence type="inferred from homology"/>
<evidence type="ECO:0000313" key="17">
    <source>
        <dbReference type="Proteomes" id="UP000289886"/>
    </source>
</evidence>
<dbReference type="GO" id="GO:0007204">
    <property type="term" value="P:positive regulation of cytosolic calcium ion concentration"/>
    <property type="evidence" value="ECO:0007669"/>
    <property type="project" value="TreeGrafter"/>
</dbReference>
<evidence type="ECO:0000256" key="9">
    <source>
        <dbReference type="ARBA" id="ARBA00023180"/>
    </source>
</evidence>
<accession>A0A444UCX4</accession>
<dbReference type="GO" id="GO:0007200">
    <property type="term" value="P:phospholipase C-activating G protein-coupled receptor signaling pathway"/>
    <property type="evidence" value="ECO:0007669"/>
    <property type="project" value="TreeGrafter"/>
</dbReference>
<evidence type="ECO:0000256" key="2">
    <source>
        <dbReference type="ARBA" id="ARBA00022475"/>
    </source>
</evidence>
<evidence type="ECO:0000256" key="14">
    <source>
        <dbReference type="SAM" id="Phobius"/>
    </source>
</evidence>
<dbReference type="PRINTS" id="PR00237">
    <property type="entry name" value="GPCRRHODOPSN"/>
</dbReference>
<keyword evidence="10 12" id="KW-0807">Transducer</keyword>
<feature type="transmembrane region" description="Helical" evidence="14">
    <location>
        <begin position="57"/>
        <end position="77"/>
    </location>
</feature>
<evidence type="ECO:0000256" key="13">
    <source>
        <dbReference type="SAM" id="MobiDB-lite"/>
    </source>
</evidence>
<evidence type="ECO:0000256" key="8">
    <source>
        <dbReference type="ARBA" id="ARBA00023170"/>
    </source>
</evidence>
<keyword evidence="9" id="KW-0325">Glycoprotein</keyword>
<evidence type="ECO:0000256" key="6">
    <source>
        <dbReference type="ARBA" id="ARBA00023040"/>
    </source>
</evidence>
<dbReference type="InterPro" id="IPR000276">
    <property type="entry name" value="GPCR_Rhodpsn"/>
</dbReference>
<dbReference type="GO" id="GO:0005886">
    <property type="term" value="C:plasma membrane"/>
    <property type="evidence" value="ECO:0007669"/>
    <property type="project" value="UniProtKB-SubCell"/>
</dbReference>
<keyword evidence="4 12" id="KW-0812">Transmembrane</keyword>
<dbReference type="GO" id="GO:0006954">
    <property type="term" value="P:inflammatory response"/>
    <property type="evidence" value="ECO:0007669"/>
    <property type="project" value="TreeGrafter"/>
</dbReference>
<organism evidence="16 17">
    <name type="scientific">Acipenser ruthenus</name>
    <name type="common">Sterlet sturgeon</name>
    <dbReference type="NCBI Taxonomy" id="7906"/>
    <lineage>
        <taxon>Eukaryota</taxon>
        <taxon>Metazoa</taxon>
        <taxon>Chordata</taxon>
        <taxon>Craniata</taxon>
        <taxon>Vertebrata</taxon>
        <taxon>Euteleostomi</taxon>
        <taxon>Actinopterygii</taxon>
        <taxon>Chondrostei</taxon>
        <taxon>Acipenseriformes</taxon>
        <taxon>Acipenseridae</taxon>
        <taxon>Acipenser</taxon>
    </lineage>
</organism>
<comment type="subcellular location">
    <subcellularLocation>
        <location evidence="1">Cell membrane</location>
        <topology evidence="1">Multi-pass membrane protein</topology>
    </subcellularLocation>
</comment>
<evidence type="ECO:0000256" key="10">
    <source>
        <dbReference type="ARBA" id="ARBA00023224"/>
    </source>
</evidence>
<reference evidence="16 17" key="1">
    <citation type="submission" date="2019-01" db="EMBL/GenBank/DDBJ databases">
        <title>Draft Genome and Complete Hox-Cluster Characterization of the Sterlet Sturgeon (Acipenser ruthenus).</title>
        <authorList>
            <person name="Wei Q."/>
        </authorList>
    </citation>
    <scope>NUCLEOTIDE SEQUENCE [LARGE SCALE GENOMIC DNA]</scope>
    <source>
        <strain evidence="16">WHYD16114868_AA</strain>
        <tissue evidence="16">Blood</tissue>
    </source>
</reference>